<evidence type="ECO:0000313" key="3">
    <source>
        <dbReference type="Proteomes" id="UP001056429"/>
    </source>
</evidence>
<dbReference type="EMBL" id="JAGSOJ010000002">
    <property type="protein sequence ID" value="MCM1990507.1"/>
    <property type="molecule type" value="Genomic_DNA"/>
</dbReference>
<accession>A0A9J6P1U2</accession>
<name>A0A9J6P1U2_9CLOT</name>
<dbReference type="RefSeq" id="WP_250859539.1">
    <property type="nucleotide sequence ID" value="NZ_JAGSOJ010000002.1"/>
</dbReference>
<keyword evidence="3" id="KW-1185">Reference proteome</keyword>
<keyword evidence="1" id="KW-0812">Transmembrane</keyword>
<dbReference type="AlphaFoldDB" id="A0A9J6P1U2"/>
<keyword evidence="1" id="KW-0472">Membrane</keyword>
<evidence type="ECO:0000313" key="2">
    <source>
        <dbReference type="EMBL" id="MCM1990507.1"/>
    </source>
</evidence>
<evidence type="ECO:0000256" key="1">
    <source>
        <dbReference type="SAM" id="Phobius"/>
    </source>
</evidence>
<sequence>MNVLSHKVTMSGENSNKIVPSISENVIICARAKVIGPITIGTVSIVLKVYQIMMLWIIIEEK</sequence>
<protein>
    <submittedName>
        <fullName evidence="2">Uncharacterized protein</fullName>
    </submittedName>
</protein>
<dbReference type="Proteomes" id="UP001056429">
    <property type="component" value="Unassembled WGS sequence"/>
</dbReference>
<feature type="transmembrane region" description="Helical" evidence="1">
    <location>
        <begin position="34"/>
        <end position="59"/>
    </location>
</feature>
<keyword evidence="1" id="KW-1133">Transmembrane helix</keyword>
<reference evidence="2" key="1">
    <citation type="journal article" date="2021" name="mSystems">
        <title>Bacteria and Archaea Synergistically Convert Glycine Betaine to Biogenic Methane in the Formosa Cold Seep of the South China Sea.</title>
        <authorList>
            <person name="Li L."/>
            <person name="Zhang W."/>
            <person name="Zhang S."/>
            <person name="Song L."/>
            <person name="Sun Q."/>
            <person name="Zhang H."/>
            <person name="Xiang H."/>
            <person name="Dong X."/>
        </authorList>
    </citation>
    <scope>NUCLEOTIDE SEQUENCE</scope>
    <source>
        <strain evidence="2">ZWT</strain>
    </source>
</reference>
<proteinExistence type="predicted"/>
<gene>
    <name evidence="2" type="ORF">KDK92_12315</name>
</gene>
<comment type="caution">
    <text evidence="2">The sequence shown here is derived from an EMBL/GenBank/DDBJ whole genome shotgun (WGS) entry which is preliminary data.</text>
</comment>
<reference evidence="2" key="2">
    <citation type="submission" date="2021-04" db="EMBL/GenBank/DDBJ databases">
        <authorList>
            <person name="Dong X."/>
        </authorList>
    </citation>
    <scope>NUCLEOTIDE SEQUENCE</scope>
    <source>
        <strain evidence="2">ZWT</strain>
    </source>
</reference>
<organism evidence="2 3">
    <name type="scientific">Oceanirhabdus seepicola</name>
    <dbReference type="NCBI Taxonomy" id="2828781"/>
    <lineage>
        <taxon>Bacteria</taxon>
        <taxon>Bacillati</taxon>
        <taxon>Bacillota</taxon>
        <taxon>Clostridia</taxon>
        <taxon>Eubacteriales</taxon>
        <taxon>Clostridiaceae</taxon>
        <taxon>Oceanirhabdus</taxon>
    </lineage>
</organism>